<evidence type="ECO:0000256" key="10">
    <source>
        <dbReference type="PROSITE-ProRule" id="PRU00042"/>
    </source>
</evidence>
<evidence type="ECO:0000256" key="4">
    <source>
        <dbReference type="ARBA" id="ARBA00022771"/>
    </source>
</evidence>
<dbReference type="GO" id="GO:0008270">
    <property type="term" value="F:zinc ion binding"/>
    <property type="evidence" value="ECO:0007669"/>
    <property type="project" value="UniProtKB-KW"/>
</dbReference>
<evidence type="ECO:0000259" key="13">
    <source>
        <dbReference type="PROSITE" id="PS50157"/>
    </source>
</evidence>
<evidence type="ECO:0000256" key="1">
    <source>
        <dbReference type="ARBA" id="ARBA00004123"/>
    </source>
</evidence>
<evidence type="ECO:0000256" key="11">
    <source>
        <dbReference type="SAM" id="MobiDB-lite"/>
    </source>
</evidence>
<dbReference type="GeneID" id="54575592"/>
<feature type="region of interest" description="Disordered" evidence="11">
    <location>
        <begin position="127"/>
        <end position="209"/>
    </location>
</feature>
<keyword evidence="2" id="KW-0479">Metal-binding</keyword>
<dbReference type="EMBL" id="ML987196">
    <property type="protein sequence ID" value="KAF2248533.1"/>
    <property type="molecule type" value="Genomic_DNA"/>
</dbReference>
<keyword evidence="12" id="KW-0472">Membrane</keyword>
<evidence type="ECO:0000313" key="15">
    <source>
        <dbReference type="Proteomes" id="UP000800094"/>
    </source>
</evidence>
<dbReference type="Proteomes" id="UP000800094">
    <property type="component" value="Unassembled WGS sequence"/>
</dbReference>
<keyword evidence="15" id="KW-1185">Reference proteome</keyword>
<dbReference type="OrthoDB" id="8922241at2759"/>
<name>A0A6A6IG77_9PLEO</name>
<feature type="region of interest" description="Disordered" evidence="11">
    <location>
        <begin position="313"/>
        <end position="341"/>
    </location>
</feature>
<evidence type="ECO:0000256" key="7">
    <source>
        <dbReference type="ARBA" id="ARBA00023125"/>
    </source>
</evidence>
<dbReference type="PROSITE" id="PS00028">
    <property type="entry name" value="ZINC_FINGER_C2H2_1"/>
    <property type="match status" value="1"/>
</dbReference>
<reference evidence="14" key="1">
    <citation type="journal article" date="2020" name="Stud. Mycol.">
        <title>101 Dothideomycetes genomes: a test case for predicting lifestyles and emergence of pathogens.</title>
        <authorList>
            <person name="Haridas S."/>
            <person name="Albert R."/>
            <person name="Binder M."/>
            <person name="Bloem J."/>
            <person name="Labutti K."/>
            <person name="Salamov A."/>
            <person name="Andreopoulos B."/>
            <person name="Baker S."/>
            <person name="Barry K."/>
            <person name="Bills G."/>
            <person name="Bluhm B."/>
            <person name="Cannon C."/>
            <person name="Castanera R."/>
            <person name="Culley D."/>
            <person name="Daum C."/>
            <person name="Ezra D."/>
            <person name="Gonzalez J."/>
            <person name="Henrissat B."/>
            <person name="Kuo A."/>
            <person name="Liang C."/>
            <person name="Lipzen A."/>
            <person name="Lutzoni F."/>
            <person name="Magnuson J."/>
            <person name="Mondo S."/>
            <person name="Nolan M."/>
            <person name="Ohm R."/>
            <person name="Pangilinan J."/>
            <person name="Park H.-J."/>
            <person name="Ramirez L."/>
            <person name="Alfaro M."/>
            <person name="Sun H."/>
            <person name="Tritt A."/>
            <person name="Yoshinaga Y."/>
            <person name="Zwiers L.-H."/>
            <person name="Turgeon B."/>
            <person name="Goodwin S."/>
            <person name="Spatafora J."/>
            <person name="Crous P."/>
            <person name="Grigoriev I."/>
        </authorList>
    </citation>
    <scope>NUCLEOTIDE SEQUENCE</scope>
    <source>
        <strain evidence="14">CBS 122368</strain>
    </source>
</reference>
<dbReference type="AlphaFoldDB" id="A0A6A6IG77"/>
<dbReference type="RefSeq" id="XP_033683537.1">
    <property type="nucleotide sequence ID" value="XM_033822262.1"/>
</dbReference>
<evidence type="ECO:0000313" key="14">
    <source>
        <dbReference type="EMBL" id="KAF2248533.1"/>
    </source>
</evidence>
<keyword evidence="6" id="KW-0805">Transcription regulation</keyword>
<evidence type="ECO:0000256" key="3">
    <source>
        <dbReference type="ARBA" id="ARBA00022737"/>
    </source>
</evidence>
<dbReference type="InterPro" id="IPR050457">
    <property type="entry name" value="ZnFinger_BTB_dom_contain"/>
</dbReference>
<dbReference type="GO" id="GO:0005634">
    <property type="term" value="C:nucleus"/>
    <property type="evidence" value="ECO:0007669"/>
    <property type="project" value="UniProtKB-SubCell"/>
</dbReference>
<feature type="compositionally biased region" description="Low complexity" evidence="11">
    <location>
        <begin position="276"/>
        <end position="296"/>
    </location>
</feature>
<feature type="region of interest" description="Disordered" evidence="11">
    <location>
        <begin position="262"/>
        <end position="297"/>
    </location>
</feature>
<keyword evidence="5" id="KW-0862">Zinc</keyword>
<dbReference type="SUPFAM" id="SSF57667">
    <property type="entry name" value="beta-beta-alpha zinc fingers"/>
    <property type="match status" value="1"/>
</dbReference>
<keyword evidence="4 10" id="KW-0863">Zinc-finger</keyword>
<evidence type="ECO:0000256" key="9">
    <source>
        <dbReference type="ARBA" id="ARBA00023242"/>
    </source>
</evidence>
<comment type="subcellular location">
    <subcellularLocation>
        <location evidence="1">Nucleus</location>
    </subcellularLocation>
</comment>
<dbReference type="SMART" id="SM00355">
    <property type="entry name" value="ZnF_C2H2"/>
    <property type="match status" value="2"/>
</dbReference>
<feature type="compositionally biased region" description="Polar residues" evidence="11">
    <location>
        <begin position="128"/>
        <end position="154"/>
    </location>
</feature>
<feature type="compositionally biased region" description="Polar residues" evidence="11">
    <location>
        <begin position="331"/>
        <end position="341"/>
    </location>
</feature>
<keyword evidence="12" id="KW-0812">Transmembrane</keyword>
<protein>
    <recommendedName>
        <fullName evidence="13">C2H2-type domain-containing protein</fullName>
    </recommendedName>
</protein>
<keyword evidence="8" id="KW-0804">Transcription</keyword>
<organism evidence="14 15">
    <name type="scientific">Trematosphaeria pertusa</name>
    <dbReference type="NCBI Taxonomy" id="390896"/>
    <lineage>
        <taxon>Eukaryota</taxon>
        <taxon>Fungi</taxon>
        <taxon>Dikarya</taxon>
        <taxon>Ascomycota</taxon>
        <taxon>Pezizomycotina</taxon>
        <taxon>Dothideomycetes</taxon>
        <taxon>Pleosporomycetidae</taxon>
        <taxon>Pleosporales</taxon>
        <taxon>Massarineae</taxon>
        <taxon>Trematosphaeriaceae</taxon>
        <taxon>Trematosphaeria</taxon>
    </lineage>
</organism>
<dbReference type="GO" id="GO:0000981">
    <property type="term" value="F:DNA-binding transcription factor activity, RNA polymerase II-specific"/>
    <property type="evidence" value="ECO:0007669"/>
    <property type="project" value="TreeGrafter"/>
</dbReference>
<feature type="domain" description="C2H2-type" evidence="13">
    <location>
        <begin position="378"/>
        <end position="406"/>
    </location>
</feature>
<proteinExistence type="predicted"/>
<evidence type="ECO:0000256" key="8">
    <source>
        <dbReference type="ARBA" id="ARBA00023163"/>
    </source>
</evidence>
<evidence type="ECO:0000256" key="2">
    <source>
        <dbReference type="ARBA" id="ARBA00022723"/>
    </source>
</evidence>
<feature type="compositionally biased region" description="Low complexity" evidence="11">
    <location>
        <begin position="319"/>
        <end position="330"/>
    </location>
</feature>
<dbReference type="InterPro" id="IPR036236">
    <property type="entry name" value="Znf_C2H2_sf"/>
</dbReference>
<dbReference type="InterPro" id="IPR013087">
    <property type="entry name" value="Znf_C2H2_type"/>
</dbReference>
<feature type="transmembrane region" description="Helical" evidence="12">
    <location>
        <begin position="85"/>
        <end position="109"/>
    </location>
</feature>
<accession>A0A6A6IG77</accession>
<dbReference type="PANTHER" id="PTHR46105:SF5">
    <property type="entry name" value="ZINC FINGER AND BTB DOMAIN-CONTAINING PROTEIN 44 ISOFORM X1"/>
    <property type="match status" value="1"/>
</dbReference>
<sequence length="449" mass="49480">MLSSILHRPGSGRQSPSTAICQYASDLSLAPPNRIPQTSTIQKSANTAKTDAHATILDHCAMAPAAASPQASDDNGSYMDLSEGLVILGIVLAAILLFLIPLFLFWFSARRKQRRLARRKRREIEGTTAVTDSRSRPSPTQQDPFLTDDTTLAQSVLDCPTTASRGRTARRPRKHGSQPITKPITTERVLGIDKASTLKDDPPREADSSRLDTIAAPVALSRVREHEASPSIDNGEIEPQFVDPQDLEYGPNPVIFSHLREKQKATDVPPQLRVHSPSSSSAASSPSTTETSASTSCTWQALPRAQASWFLSDTPAQDSSATASNPSTPSVGGSATERTMTAQPPDLGNALICVPCNLSFRSSGQANQHINRKHRRRYTCPFCDTTWHLRSDLKRHQRTVHKDQFNVETKGFRCLNEGCTIPEKLFLRKDNFERHVERCARRMGEQRRG</sequence>
<dbReference type="PROSITE" id="PS50157">
    <property type="entry name" value="ZINC_FINGER_C2H2_2"/>
    <property type="match status" value="1"/>
</dbReference>
<dbReference type="PANTHER" id="PTHR46105">
    <property type="entry name" value="AGAP004733-PA"/>
    <property type="match status" value="1"/>
</dbReference>
<feature type="region of interest" description="Disordered" evidence="11">
    <location>
        <begin position="225"/>
        <end position="249"/>
    </location>
</feature>
<keyword evidence="7" id="KW-0238">DNA-binding</keyword>
<feature type="compositionally biased region" description="Basic residues" evidence="11">
    <location>
        <begin position="167"/>
        <end position="176"/>
    </location>
</feature>
<keyword evidence="3" id="KW-0677">Repeat</keyword>
<feature type="compositionally biased region" description="Basic and acidic residues" evidence="11">
    <location>
        <begin position="196"/>
        <end position="209"/>
    </location>
</feature>
<dbReference type="Gene3D" id="3.30.160.60">
    <property type="entry name" value="Classic Zinc Finger"/>
    <property type="match status" value="1"/>
</dbReference>
<gene>
    <name evidence="14" type="ORF">BU26DRAFT_337152</name>
</gene>
<keyword evidence="12" id="KW-1133">Transmembrane helix</keyword>
<evidence type="ECO:0000256" key="5">
    <source>
        <dbReference type="ARBA" id="ARBA00022833"/>
    </source>
</evidence>
<dbReference type="GO" id="GO:0000978">
    <property type="term" value="F:RNA polymerase II cis-regulatory region sequence-specific DNA binding"/>
    <property type="evidence" value="ECO:0007669"/>
    <property type="project" value="TreeGrafter"/>
</dbReference>
<evidence type="ECO:0000256" key="6">
    <source>
        <dbReference type="ARBA" id="ARBA00023015"/>
    </source>
</evidence>
<evidence type="ECO:0000256" key="12">
    <source>
        <dbReference type="SAM" id="Phobius"/>
    </source>
</evidence>
<keyword evidence="9" id="KW-0539">Nucleus</keyword>